<evidence type="ECO:0000313" key="8">
    <source>
        <dbReference type="Proteomes" id="UP000092840"/>
    </source>
</evidence>
<evidence type="ECO:0000256" key="3">
    <source>
        <dbReference type="ARBA" id="ARBA00022801"/>
    </source>
</evidence>
<dbReference type="Proteomes" id="UP000092871">
    <property type="component" value="Unassembled WGS sequence"/>
</dbReference>
<keyword evidence="8" id="KW-1185">Reference proteome</keyword>
<feature type="binding site" evidence="5">
    <location>
        <position position="94"/>
    </location>
    <ligand>
        <name>Mg(2+)</name>
        <dbReference type="ChEBI" id="CHEBI:18420"/>
        <label>1</label>
        <note>catalytic</note>
    </ligand>
</feature>
<keyword evidence="3 6" id="KW-0378">Hydrolase</keyword>
<evidence type="ECO:0000313" key="6">
    <source>
        <dbReference type="EMBL" id="SBT19068.1"/>
    </source>
</evidence>
<sequence length="277" mass="30632">MLSRETKDAVIEIIRDVAQEEILPRFRELSDDAISTKSGFDDLVTVADLAAEKAMTQRFQNLLPNAQIVGEESVAEDESVLDILDSQELVFIIDPIDGTWNFANGLSIFGVLIAVVYQGETIFGVLYDVVNDDWVEASKGEGAWFVRPGEAPSPYRIEEQPTDNKLVGFFSPFLFKNAEQRLKAADLQPKYARTIALRCCCHEYRTLLKGNVDFSVSPKTNAWDHAAGILAYQEAGGIVRMLDGRTYKPAIREGVIVAGRSSSVVEAICKDILPIVV</sequence>
<gene>
    <name evidence="6" type="primary">suhB_3</name>
    <name evidence="6" type="ORF">MGA5115_03229</name>
    <name evidence="7" type="ORF">MGA5116_02633</name>
</gene>
<dbReference type="PRINTS" id="PR00377">
    <property type="entry name" value="IMPHPHTASES"/>
</dbReference>
<feature type="binding site" evidence="5">
    <location>
        <position position="71"/>
    </location>
    <ligand>
        <name>Mg(2+)</name>
        <dbReference type="ChEBI" id="CHEBI:18420"/>
        <label>1</label>
        <note>catalytic</note>
    </ligand>
</feature>
<dbReference type="Pfam" id="PF00459">
    <property type="entry name" value="Inositol_P"/>
    <property type="match status" value="1"/>
</dbReference>
<comment type="cofactor">
    <cofactor evidence="5">
        <name>Mg(2+)</name>
        <dbReference type="ChEBI" id="CHEBI:18420"/>
    </cofactor>
</comment>
<reference evidence="6 9" key="2">
    <citation type="submission" date="2016-06" db="EMBL/GenBank/DDBJ databases">
        <authorList>
            <person name="Kjaerup R.B."/>
            <person name="Dalgaard T.S."/>
            <person name="Juul-Madsen H.R."/>
        </authorList>
    </citation>
    <scope>NUCLEOTIDE SEQUENCE [LARGE SCALE GENOMIC DNA]</scope>
    <source>
        <strain evidence="6 9">CECT 5115</strain>
    </source>
</reference>
<dbReference type="GO" id="GO:0007165">
    <property type="term" value="P:signal transduction"/>
    <property type="evidence" value="ECO:0007669"/>
    <property type="project" value="TreeGrafter"/>
</dbReference>
<name>A0A1C3JV26_9GAMM</name>
<evidence type="ECO:0000256" key="5">
    <source>
        <dbReference type="PIRSR" id="PIRSR600760-2"/>
    </source>
</evidence>
<feature type="binding site" evidence="5">
    <location>
        <position position="96"/>
    </location>
    <ligand>
        <name>Mg(2+)</name>
        <dbReference type="ChEBI" id="CHEBI:18420"/>
        <label>1</label>
        <note>catalytic</note>
    </ligand>
</feature>
<protein>
    <submittedName>
        <fullName evidence="6">Inositol-1-monophosphatase</fullName>
        <ecNumber evidence="6">3.1.3.25</ecNumber>
    </submittedName>
</protein>
<feature type="binding site" evidence="5">
    <location>
        <position position="224"/>
    </location>
    <ligand>
        <name>Mg(2+)</name>
        <dbReference type="ChEBI" id="CHEBI:18420"/>
        <label>1</label>
        <note>catalytic</note>
    </ligand>
</feature>
<dbReference type="PROSITE" id="PS00629">
    <property type="entry name" value="IMP_1"/>
    <property type="match status" value="1"/>
</dbReference>
<accession>A0A1C3JV26</accession>
<dbReference type="EMBL" id="FLRA01000023">
    <property type="protein sequence ID" value="SBT19068.1"/>
    <property type="molecule type" value="Genomic_DNA"/>
</dbReference>
<dbReference type="EMBL" id="FLRB01000013">
    <property type="protein sequence ID" value="SBT22023.1"/>
    <property type="molecule type" value="Genomic_DNA"/>
</dbReference>
<evidence type="ECO:0000313" key="9">
    <source>
        <dbReference type="Proteomes" id="UP000092871"/>
    </source>
</evidence>
<dbReference type="AlphaFoldDB" id="A0A1C3JV26"/>
<dbReference type="GO" id="GO:0046872">
    <property type="term" value="F:metal ion binding"/>
    <property type="evidence" value="ECO:0007669"/>
    <property type="project" value="UniProtKB-KW"/>
</dbReference>
<comment type="similarity">
    <text evidence="1">Belongs to the inositol monophosphatase superfamily.</text>
</comment>
<dbReference type="Gene3D" id="3.40.190.80">
    <property type="match status" value="1"/>
</dbReference>
<feature type="binding site" evidence="5">
    <location>
        <position position="97"/>
    </location>
    <ligand>
        <name>Mg(2+)</name>
        <dbReference type="ChEBI" id="CHEBI:18420"/>
        <label>1</label>
        <note>catalytic</note>
    </ligand>
</feature>
<dbReference type="Proteomes" id="UP000092840">
    <property type="component" value="Unassembled WGS sequence"/>
</dbReference>
<evidence type="ECO:0000256" key="2">
    <source>
        <dbReference type="ARBA" id="ARBA00022723"/>
    </source>
</evidence>
<dbReference type="InterPro" id="IPR020583">
    <property type="entry name" value="Inositol_monoP_metal-BS"/>
</dbReference>
<keyword evidence="4 5" id="KW-0460">Magnesium</keyword>
<reference evidence="7 8" key="1">
    <citation type="submission" date="2016-06" db="EMBL/GenBank/DDBJ databases">
        <authorList>
            <person name="Rodrigo-Torres L."/>
            <person name="Arahal D.R."/>
        </authorList>
    </citation>
    <scope>NUCLEOTIDE SEQUENCE [LARGE SCALE GENOMIC DNA]</scope>
    <source>
        <strain evidence="7 8">CECT 5116</strain>
    </source>
</reference>
<dbReference type="GO" id="GO:0006020">
    <property type="term" value="P:inositol metabolic process"/>
    <property type="evidence" value="ECO:0007669"/>
    <property type="project" value="TreeGrafter"/>
</dbReference>
<dbReference type="Gene3D" id="3.30.540.10">
    <property type="entry name" value="Fructose-1,6-Bisphosphatase, subunit A, domain 1"/>
    <property type="match status" value="1"/>
</dbReference>
<dbReference type="RefSeq" id="WP_067038293.1">
    <property type="nucleotide sequence ID" value="NZ_FLRA01000023.1"/>
</dbReference>
<evidence type="ECO:0000256" key="1">
    <source>
        <dbReference type="ARBA" id="ARBA00009759"/>
    </source>
</evidence>
<dbReference type="PANTHER" id="PTHR20854:SF4">
    <property type="entry name" value="INOSITOL-1-MONOPHOSPHATASE-RELATED"/>
    <property type="match status" value="1"/>
</dbReference>
<keyword evidence="2 5" id="KW-0479">Metal-binding</keyword>
<dbReference type="SUPFAM" id="SSF56655">
    <property type="entry name" value="Carbohydrate phosphatase"/>
    <property type="match status" value="1"/>
</dbReference>
<evidence type="ECO:0000313" key="7">
    <source>
        <dbReference type="EMBL" id="SBT22023.1"/>
    </source>
</evidence>
<dbReference type="EC" id="3.1.3.25" evidence="6"/>
<dbReference type="GO" id="GO:0008934">
    <property type="term" value="F:inositol monophosphate 1-phosphatase activity"/>
    <property type="evidence" value="ECO:0007669"/>
    <property type="project" value="TreeGrafter"/>
</dbReference>
<dbReference type="PANTHER" id="PTHR20854">
    <property type="entry name" value="INOSITOL MONOPHOSPHATASE"/>
    <property type="match status" value="1"/>
</dbReference>
<dbReference type="InterPro" id="IPR000760">
    <property type="entry name" value="Inositol_monophosphatase-like"/>
</dbReference>
<proteinExistence type="inferred from homology"/>
<organism evidence="6 9">
    <name type="scientific">Marinomonas gallaica</name>
    <dbReference type="NCBI Taxonomy" id="1806667"/>
    <lineage>
        <taxon>Bacteria</taxon>
        <taxon>Pseudomonadati</taxon>
        <taxon>Pseudomonadota</taxon>
        <taxon>Gammaproteobacteria</taxon>
        <taxon>Oceanospirillales</taxon>
        <taxon>Oceanospirillaceae</taxon>
        <taxon>Marinomonas</taxon>
    </lineage>
</organism>
<evidence type="ECO:0000256" key="4">
    <source>
        <dbReference type="ARBA" id="ARBA00022842"/>
    </source>
</evidence>